<proteinExistence type="inferred from homology"/>
<reference evidence="9" key="1">
    <citation type="submission" date="2021-01" db="EMBL/GenBank/DDBJ databases">
        <authorList>
            <person name="Corre E."/>
            <person name="Pelletier E."/>
            <person name="Niang G."/>
            <person name="Scheremetjew M."/>
            <person name="Finn R."/>
            <person name="Kale V."/>
            <person name="Holt S."/>
            <person name="Cochrane G."/>
            <person name="Meng A."/>
            <person name="Brown T."/>
            <person name="Cohen L."/>
        </authorList>
    </citation>
    <scope>NUCLEOTIDE SEQUENCE</scope>
    <source>
        <strain evidence="9">SAG 63-3</strain>
    </source>
</reference>
<dbReference type="InterPro" id="IPR038291">
    <property type="entry name" value="SAP30_C_sf"/>
</dbReference>
<protein>
    <recommendedName>
        <fullName evidence="8">Histone deacetylase complex subunit SAP30 Sin3 binding domain-containing protein</fullName>
    </recommendedName>
</protein>
<keyword evidence="6" id="KW-0539">Nucleus</keyword>
<name>A0A7S0UQQ4_9CHLO</name>
<evidence type="ECO:0000313" key="9">
    <source>
        <dbReference type="EMBL" id="CAD8765557.1"/>
    </source>
</evidence>
<keyword evidence="5" id="KW-0804">Transcription</keyword>
<accession>A0A7S0UQQ4</accession>
<evidence type="ECO:0000256" key="2">
    <source>
        <dbReference type="ARBA" id="ARBA00006283"/>
    </source>
</evidence>
<comment type="similarity">
    <text evidence="2">Belongs to the SAP30 family.</text>
</comment>
<dbReference type="GO" id="GO:0005634">
    <property type="term" value="C:nucleus"/>
    <property type="evidence" value="ECO:0007669"/>
    <property type="project" value="UniProtKB-SubCell"/>
</dbReference>
<feature type="region of interest" description="Disordered" evidence="7">
    <location>
        <begin position="1"/>
        <end position="46"/>
    </location>
</feature>
<evidence type="ECO:0000256" key="7">
    <source>
        <dbReference type="SAM" id="MobiDB-lite"/>
    </source>
</evidence>
<dbReference type="EMBL" id="HBFM01003368">
    <property type="protein sequence ID" value="CAD8765557.1"/>
    <property type="molecule type" value="Transcribed_RNA"/>
</dbReference>
<evidence type="ECO:0000256" key="5">
    <source>
        <dbReference type="ARBA" id="ARBA00023163"/>
    </source>
</evidence>
<evidence type="ECO:0000256" key="3">
    <source>
        <dbReference type="ARBA" id="ARBA00022491"/>
    </source>
</evidence>
<evidence type="ECO:0000259" key="8">
    <source>
        <dbReference type="Pfam" id="PF13867"/>
    </source>
</evidence>
<evidence type="ECO:0000256" key="6">
    <source>
        <dbReference type="ARBA" id="ARBA00023242"/>
    </source>
</evidence>
<dbReference type="Gene3D" id="6.10.160.20">
    <property type="match status" value="1"/>
</dbReference>
<gene>
    <name evidence="9" type="ORF">PPAR00522_LOCUS1945</name>
</gene>
<dbReference type="InterPro" id="IPR024145">
    <property type="entry name" value="His_deAcase_SAP30/SAP30L"/>
</dbReference>
<evidence type="ECO:0000256" key="4">
    <source>
        <dbReference type="ARBA" id="ARBA00023015"/>
    </source>
</evidence>
<sequence length="151" mass="17294">MDKRRPVRNSALKAQQSFATNGGPHASSDDDEAEARPATRTSRQNRSARVDFYKLDLSSLLRYKKYYKLGDATTASKEEMVPMIQKHFAQQNIDEEETLLRFIQAVQKHNRQQQQSQFQNIAPPILKPNASIIKKTVVTKTTTVAAYKNRR</sequence>
<dbReference type="Pfam" id="PF13867">
    <property type="entry name" value="SAP30_Sin3_bdg"/>
    <property type="match status" value="1"/>
</dbReference>
<feature type="domain" description="Histone deacetylase complex subunit SAP30 Sin3 binding" evidence="8">
    <location>
        <begin position="55"/>
        <end position="106"/>
    </location>
</feature>
<keyword evidence="4" id="KW-0805">Transcription regulation</keyword>
<keyword evidence="3" id="KW-0678">Repressor</keyword>
<dbReference type="InterPro" id="IPR025718">
    <property type="entry name" value="SAP30_Sin3-bd"/>
</dbReference>
<dbReference type="PANTHER" id="PTHR13286">
    <property type="entry name" value="SAP30"/>
    <property type="match status" value="1"/>
</dbReference>
<dbReference type="AlphaFoldDB" id="A0A7S0UQQ4"/>
<organism evidence="9">
    <name type="scientific">Polytomella parva</name>
    <dbReference type="NCBI Taxonomy" id="51329"/>
    <lineage>
        <taxon>Eukaryota</taxon>
        <taxon>Viridiplantae</taxon>
        <taxon>Chlorophyta</taxon>
        <taxon>core chlorophytes</taxon>
        <taxon>Chlorophyceae</taxon>
        <taxon>CS clade</taxon>
        <taxon>Chlamydomonadales</taxon>
        <taxon>Chlamydomonadaceae</taxon>
        <taxon>Polytomella</taxon>
    </lineage>
</organism>
<evidence type="ECO:0000256" key="1">
    <source>
        <dbReference type="ARBA" id="ARBA00004123"/>
    </source>
</evidence>
<comment type="subcellular location">
    <subcellularLocation>
        <location evidence="1">Nucleus</location>
    </subcellularLocation>
</comment>